<dbReference type="InterPro" id="IPR045063">
    <property type="entry name" value="Dynamin_N"/>
</dbReference>
<evidence type="ECO:0000313" key="4">
    <source>
        <dbReference type="Proteomes" id="UP000004259"/>
    </source>
</evidence>
<feature type="domain" description="Dynamin N-terminal" evidence="2">
    <location>
        <begin position="60"/>
        <end position="213"/>
    </location>
</feature>
<evidence type="ECO:0000256" key="1">
    <source>
        <dbReference type="SAM" id="Coils"/>
    </source>
</evidence>
<organism evidence="3 4">
    <name type="scientific">Ruminococcus albus 8</name>
    <dbReference type="NCBI Taxonomy" id="246199"/>
    <lineage>
        <taxon>Bacteria</taxon>
        <taxon>Bacillati</taxon>
        <taxon>Bacillota</taxon>
        <taxon>Clostridia</taxon>
        <taxon>Eubacteriales</taxon>
        <taxon>Oscillospiraceae</taxon>
        <taxon>Ruminococcus</taxon>
    </lineage>
</organism>
<evidence type="ECO:0000259" key="2">
    <source>
        <dbReference type="Pfam" id="PF00350"/>
    </source>
</evidence>
<dbReference type="OrthoDB" id="9816479at2"/>
<dbReference type="EMBL" id="ADKM02000128">
    <property type="protein sequence ID" value="EGC01553.1"/>
    <property type="molecule type" value="Genomic_DNA"/>
</dbReference>
<comment type="caution">
    <text evidence="3">The sequence shown here is derived from an EMBL/GenBank/DDBJ whole genome shotgun (WGS) entry which is preliminary data.</text>
</comment>
<dbReference type="STRING" id="246199.CUS_5720"/>
<dbReference type="Proteomes" id="UP000004259">
    <property type="component" value="Unassembled WGS sequence"/>
</dbReference>
<accession>E9SGP4</accession>
<name>E9SGP4_RUMAL</name>
<keyword evidence="4" id="KW-1185">Reference proteome</keyword>
<keyword evidence="1" id="KW-0175">Coiled coil</keyword>
<dbReference type="PANTHER" id="PTHR43681:SF1">
    <property type="entry name" value="SARCALUMENIN"/>
    <property type="match status" value="1"/>
</dbReference>
<dbReference type="Pfam" id="PF00350">
    <property type="entry name" value="Dynamin_N"/>
    <property type="match status" value="1"/>
</dbReference>
<dbReference type="AlphaFoldDB" id="E9SGP4"/>
<dbReference type="InterPro" id="IPR027417">
    <property type="entry name" value="P-loop_NTPase"/>
</dbReference>
<proteinExistence type="predicted"/>
<protein>
    <submittedName>
        <fullName evidence="3">Conserved domain protein</fullName>
    </submittedName>
</protein>
<sequence length="590" mass="67457">MREQENLMASDENISTVRDQLSDLIEDDKIAEILGRECVEHLKEFRALVDKRCEEPFTLVILGEFKRGKSTIINALLGKKLAPINVTPETYTINEISFGHTQTVEAILENGQRVPLVLEDITRENLEKRMKLFPAKISCVQIKDNAPILKNIRIVDTPGLSDLESLDKQVQEYIVNADAIMYAASCLLPFSETEQVFLATHVSPQRFGMLYVLVNMIDSLNSMADVNKIMRRFRGISERIVPNAFVYGISGGDELKRKLGEERPIDKGTREFYETQFLQFELSLKRDIIMQKDVIRSKRVLTMLDQMHSEISSRLQIISEMAEMDNQLLENKAREFEEQCDVLAAELEKRKPALHLSILEMQQEAETWMYEFFAKLRTSILECRAKDENGEDIYSPEDIEKYFYSFLMEKVSEAYRTCIECHRDAITELTDKMSRELAEALGISNIADAGKAPSVERLMMSANKNVTRSVMGVKLFGTSESFSPAAMSTFSLIMKKKKQTDIIDIALENYDEIRINIVKDIKTVYQDLEVKAISRLESLYQYQVEVGRTALEQATEMVNNDDKNELVATIADALKRLEEPKKILEANLPA</sequence>
<dbReference type="Gene3D" id="3.40.50.300">
    <property type="entry name" value="P-loop containing nucleotide triphosphate hydrolases"/>
    <property type="match status" value="1"/>
</dbReference>
<dbReference type="eggNOG" id="COG0699">
    <property type="taxonomic scope" value="Bacteria"/>
</dbReference>
<reference evidence="3 4" key="1">
    <citation type="submission" date="2011-02" db="EMBL/GenBank/DDBJ databases">
        <authorList>
            <person name="Nelson K.E."/>
            <person name="Sutton G."/>
            <person name="Torralba M."/>
            <person name="Durkin S."/>
            <person name="Harkins D."/>
            <person name="Montgomery R."/>
            <person name="Ziemer C."/>
            <person name="Klaassens E."/>
            <person name="Ocuiv P."/>
            <person name="Morrison M."/>
        </authorList>
    </citation>
    <scope>NUCLEOTIDE SEQUENCE [LARGE SCALE GENOMIC DNA]</scope>
    <source>
        <strain evidence="3 4">8</strain>
    </source>
</reference>
<gene>
    <name evidence="3" type="ORF">CUS_5720</name>
</gene>
<dbReference type="InterPro" id="IPR051943">
    <property type="entry name" value="TRAFAC_Dynamin-like_GTPase"/>
</dbReference>
<dbReference type="SUPFAM" id="SSF52540">
    <property type="entry name" value="P-loop containing nucleoside triphosphate hydrolases"/>
    <property type="match status" value="1"/>
</dbReference>
<feature type="coiled-coil region" evidence="1">
    <location>
        <begin position="319"/>
        <end position="346"/>
    </location>
</feature>
<evidence type="ECO:0000313" key="3">
    <source>
        <dbReference type="EMBL" id="EGC01553.1"/>
    </source>
</evidence>
<dbReference type="PANTHER" id="PTHR43681">
    <property type="entry name" value="TRANSMEMBRANE GTPASE FZO"/>
    <property type="match status" value="1"/>
</dbReference>
<dbReference type="RefSeq" id="WP_004167513.1">
    <property type="nucleotide sequence ID" value="NZ_ADKM02000128.1"/>
</dbReference>